<evidence type="ECO:0000313" key="2">
    <source>
        <dbReference type="Proteomes" id="UP001281147"/>
    </source>
</evidence>
<keyword evidence="2" id="KW-1185">Reference proteome</keyword>
<organism evidence="1 2">
    <name type="scientific">Vermiconidia calcicola</name>
    <dbReference type="NCBI Taxonomy" id="1690605"/>
    <lineage>
        <taxon>Eukaryota</taxon>
        <taxon>Fungi</taxon>
        <taxon>Dikarya</taxon>
        <taxon>Ascomycota</taxon>
        <taxon>Pezizomycotina</taxon>
        <taxon>Dothideomycetes</taxon>
        <taxon>Dothideomycetidae</taxon>
        <taxon>Mycosphaerellales</taxon>
        <taxon>Extremaceae</taxon>
        <taxon>Vermiconidia</taxon>
    </lineage>
</organism>
<accession>A0ACC3NW50</accession>
<reference evidence="1" key="1">
    <citation type="submission" date="2023-07" db="EMBL/GenBank/DDBJ databases">
        <title>Black Yeasts Isolated from many extreme environments.</title>
        <authorList>
            <person name="Coleine C."/>
            <person name="Stajich J.E."/>
            <person name="Selbmann L."/>
        </authorList>
    </citation>
    <scope>NUCLEOTIDE SEQUENCE</scope>
    <source>
        <strain evidence="1">CCFEE 5714</strain>
    </source>
</reference>
<dbReference type="Proteomes" id="UP001281147">
    <property type="component" value="Unassembled WGS sequence"/>
</dbReference>
<protein>
    <submittedName>
        <fullName evidence="1">Uncharacterized protein</fullName>
    </submittedName>
</protein>
<gene>
    <name evidence="1" type="ORF">LTR37_001764</name>
</gene>
<name>A0ACC3NW50_9PEZI</name>
<evidence type="ECO:0000313" key="1">
    <source>
        <dbReference type="EMBL" id="KAK3723512.1"/>
    </source>
</evidence>
<comment type="caution">
    <text evidence="1">The sequence shown here is derived from an EMBL/GenBank/DDBJ whole genome shotgun (WGS) entry which is preliminary data.</text>
</comment>
<dbReference type="EMBL" id="JAUTXU010000009">
    <property type="protein sequence ID" value="KAK3723512.1"/>
    <property type="molecule type" value="Genomic_DNA"/>
</dbReference>
<proteinExistence type="predicted"/>
<sequence>MALPVVKTIVECADFSKTVQPYLPQLYTFPNEFAASITDAGALKHLYLTTNPIISALAFSIATMPVFLLVTEINKNYSQVDRVWSILPTLFNAHYAIWARLNGLPTQRVDNVLAFSVVWSLRLTFNYWRKGGYQVGSEDYRWQIIKGKAGGLPFFLLNVLFISSFQILILLGVSTPTYILMLTSRLDPKMTGVDAIFSRSLMALVVVEYFADGQMWNFQEAKKSYQRTAKVPEGWSRAQMDRGFVTSGLWAWSRHPNFAAEQTIWFVLYAWGAYETGTYFNWTAAGAFMYSSVFQGSTPITEWISGGKYPEYSLYKERVGMFLPFGRGWNEKEMEHEGPKLVEEKKRKEGAKQKR</sequence>